<dbReference type="OMA" id="PTEWYPP"/>
<dbReference type="PANTHER" id="PTHR47668:SF1">
    <property type="entry name" value="DIENELACTONE HYDROLASE DOMAIN-CONTAINING PROTEIN-RELATED"/>
    <property type="match status" value="1"/>
</dbReference>
<gene>
    <name evidence="2" type="ORF">NEOLI_002454</name>
</gene>
<dbReference type="Gene3D" id="3.40.50.1820">
    <property type="entry name" value="alpha/beta hydrolase"/>
    <property type="match status" value="1"/>
</dbReference>
<organism evidence="2 3">
    <name type="scientific">Neolecta irregularis (strain DAH-3)</name>
    <dbReference type="NCBI Taxonomy" id="1198029"/>
    <lineage>
        <taxon>Eukaryota</taxon>
        <taxon>Fungi</taxon>
        <taxon>Dikarya</taxon>
        <taxon>Ascomycota</taxon>
        <taxon>Taphrinomycotina</taxon>
        <taxon>Neolectales</taxon>
        <taxon>Neolectaceae</taxon>
        <taxon>Neolecta</taxon>
    </lineage>
</organism>
<comment type="caution">
    <text evidence="2">The sequence shown here is derived from an EMBL/GenBank/DDBJ whole genome shotgun (WGS) entry which is preliminary data.</text>
</comment>
<dbReference type="Pfam" id="PF01738">
    <property type="entry name" value="DLH"/>
    <property type="match status" value="1"/>
</dbReference>
<dbReference type="OrthoDB" id="2147163at2759"/>
<evidence type="ECO:0000259" key="1">
    <source>
        <dbReference type="Pfam" id="PF01738"/>
    </source>
</evidence>
<dbReference type="InterPro" id="IPR002925">
    <property type="entry name" value="Dienelactn_hydro"/>
</dbReference>
<protein>
    <submittedName>
        <fullName evidence="2">Putative AIM2 family protein</fullName>
    </submittedName>
</protein>
<dbReference type="Proteomes" id="UP000186594">
    <property type="component" value="Unassembled WGS sequence"/>
</dbReference>
<proteinExistence type="predicted"/>
<dbReference type="EMBL" id="LXFE01000156">
    <property type="protein sequence ID" value="OLL26658.1"/>
    <property type="molecule type" value="Genomic_DNA"/>
</dbReference>
<evidence type="ECO:0000313" key="2">
    <source>
        <dbReference type="EMBL" id="OLL26658.1"/>
    </source>
</evidence>
<name>A0A1U7LVL1_NEOID</name>
<dbReference type="SUPFAM" id="SSF53474">
    <property type="entry name" value="alpha/beta-Hydrolases"/>
    <property type="match status" value="1"/>
</dbReference>
<keyword evidence="3" id="KW-1185">Reference proteome</keyword>
<feature type="domain" description="Dienelactone hydrolase" evidence="1">
    <location>
        <begin position="33"/>
        <end position="242"/>
    </location>
</feature>
<accession>A0A1U7LVL1</accession>
<sequence>MSNTCCPTTIPPVVGSNYQTKGTHLTADNVTYYSVGKKNSETALICFYDIFGLQIPTLQGADILSAALGCRVIMPDFFKGNAWPLSNFPPSDQGEFKKWLEPFYYPGIQSIISQFVDMARNDGAKKIGAYGFCWGGKMVVKTGKTFAAIALCHPAFITGEDAAGVEVPLALFPSDNENKADMDLFWSKLESKSFYDKCVRKDYKAEGAHHGFMAARADWDNPENKKKATDAYGVLVTFFKNAL</sequence>
<dbReference type="AlphaFoldDB" id="A0A1U7LVL1"/>
<dbReference type="GO" id="GO:0016787">
    <property type="term" value="F:hydrolase activity"/>
    <property type="evidence" value="ECO:0007669"/>
    <property type="project" value="InterPro"/>
</dbReference>
<dbReference type="PANTHER" id="PTHR47668">
    <property type="entry name" value="DIENELACTONE HYDROLASE FAMILY PROTEIN (AFU_ORTHOLOGUE AFUA_6G01940)"/>
    <property type="match status" value="1"/>
</dbReference>
<reference evidence="2 3" key="1">
    <citation type="submission" date="2016-04" db="EMBL/GenBank/DDBJ databases">
        <title>Evolutionary innovation and constraint leading to complex multicellularity in the Ascomycota.</title>
        <authorList>
            <person name="Cisse O."/>
            <person name="Nguyen A."/>
            <person name="Hewitt D.A."/>
            <person name="Jedd G."/>
            <person name="Stajich J.E."/>
        </authorList>
    </citation>
    <scope>NUCLEOTIDE SEQUENCE [LARGE SCALE GENOMIC DNA]</scope>
    <source>
        <strain evidence="2 3">DAH-3</strain>
    </source>
</reference>
<evidence type="ECO:0000313" key="3">
    <source>
        <dbReference type="Proteomes" id="UP000186594"/>
    </source>
</evidence>
<dbReference type="InterPro" id="IPR029058">
    <property type="entry name" value="AB_hydrolase_fold"/>
</dbReference>
<dbReference type="STRING" id="1198029.A0A1U7LVL1"/>